<dbReference type="VEuPathDB" id="FungiDB:FOMG_19949"/>
<keyword evidence="2" id="KW-0812">Transmembrane</keyword>
<dbReference type="OrthoDB" id="5600002at2759"/>
<feature type="transmembrane region" description="Helical" evidence="2">
    <location>
        <begin position="80"/>
        <end position="101"/>
    </location>
</feature>
<keyword evidence="2" id="KW-1133">Transmembrane helix</keyword>
<dbReference type="EMBL" id="KI981123">
    <property type="protein sequence ID" value="EXK23272.1"/>
    <property type="molecule type" value="Genomic_DNA"/>
</dbReference>
<sequence length="106" mass="11874">MQLTSMEQQNENELTARRVRSSISRNDGIPGGWGIQEPIKSSKHFQRPALQSSKSESVPDTTKQLESGTQSKNKTGMFSFMLEIWDLVVILTLSISLQMAYPQCSP</sequence>
<keyword evidence="2" id="KW-0472">Membrane</keyword>
<name>W9Z3R3_FUSOX</name>
<evidence type="ECO:0000256" key="1">
    <source>
        <dbReference type="SAM" id="MobiDB-lite"/>
    </source>
</evidence>
<reference evidence="3" key="1">
    <citation type="submission" date="2012-04" db="EMBL/GenBank/DDBJ databases">
        <title>The Genome Sequence of Fusarium oxysporum melonis.</title>
        <authorList>
            <consortium name="The Broad Institute Genome Sequencing Platform"/>
            <person name="Ma L.-J."/>
            <person name="Gale L.R."/>
            <person name="Schwartz D.C."/>
            <person name="Zhou S."/>
            <person name="Corby-Kistler H."/>
            <person name="Young S.K."/>
            <person name="Zeng Q."/>
            <person name="Gargeya S."/>
            <person name="Fitzgerald M."/>
            <person name="Haas B."/>
            <person name="Abouelleil A."/>
            <person name="Alvarado L."/>
            <person name="Arachchi H.M."/>
            <person name="Berlin A."/>
            <person name="Brown A."/>
            <person name="Chapman S.B."/>
            <person name="Chen Z."/>
            <person name="Dunbar C."/>
            <person name="Freedman E."/>
            <person name="Gearin G."/>
            <person name="Goldberg J."/>
            <person name="Griggs A."/>
            <person name="Gujja S."/>
            <person name="Heiman D."/>
            <person name="Howarth C."/>
            <person name="Larson L."/>
            <person name="Lui A."/>
            <person name="MacDonald P.J.P."/>
            <person name="Montmayeur A."/>
            <person name="Murphy C."/>
            <person name="Neiman D."/>
            <person name="Pearson M."/>
            <person name="Priest M."/>
            <person name="Roberts A."/>
            <person name="Saif S."/>
            <person name="Shea T."/>
            <person name="Shenoy N."/>
            <person name="Sisk P."/>
            <person name="Stolte C."/>
            <person name="Sykes S."/>
            <person name="Wortman J."/>
            <person name="Nusbaum C."/>
            <person name="Birren B."/>
        </authorList>
    </citation>
    <scope>NUCLEOTIDE SEQUENCE</scope>
    <source>
        <strain evidence="3">26406</strain>
    </source>
</reference>
<feature type="compositionally biased region" description="Polar residues" evidence="1">
    <location>
        <begin position="1"/>
        <end position="13"/>
    </location>
</feature>
<dbReference type="HOGENOM" id="CLU_2223414_0_0_1"/>
<organism evidence="3">
    <name type="scientific">Fusarium oxysporum f. sp. melonis 26406</name>
    <dbReference type="NCBI Taxonomy" id="1089452"/>
    <lineage>
        <taxon>Eukaryota</taxon>
        <taxon>Fungi</taxon>
        <taxon>Dikarya</taxon>
        <taxon>Ascomycota</taxon>
        <taxon>Pezizomycotina</taxon>
        <taxon>Sordariomycetes</taxon>
        <taxon>Hypocreomycetidae</taxon>
        <taxon>Hypocreales</taxon>
        <taxon>Nectriaceae</taxon>
        <taxon>Fusarium</taxon>
        <taxon>Fusarium oxysporum species complex</taxon>
    </lineage>
</organism>
<feature type="region of interest" description="Disordered" evidence="1">
    <location>
        <begin position="1"/>
        <end position="72"/>
    </location>
</feature>
<protein>
    <submittedName>
        <fullName evidence="3">Uncharacterized protein</fullName>
    </submittedName>
</protein>
<dbReference type="AlphaFoldDB" id="W9Z3R3"/>
<evidence type="ECO:0000256" key="2">
    <source>
        <dbReference type="SAM" id="Phobius"/>
    </source>
</evidence>
<feature type="compositionally biased region" description="Polar residues" evidence="1">
    <location>
        <begin position="49"/>
        <end position="72"/>
    </location>
</feature>
<gene>
    <name evidence="3" type="ORF">FOMG_19949</name>
</gene>
<accession>W9Z3R3</accession>
<proteinExistence type="predicted"/>
<reference evidence="3" key="2">
    <citation type="submission" date="2014-02" db="EMBL/GenBank/DDBJ databases">
        <title>Annotation of the Genome Sequence of Fusarium oxysporum f. sp. melonis 26406.</title>
        <authorList>
            <consortium name="The Broad Institute Genomics Platform"/>
            <person name="Ma L.-J."/>
            <person name="Corby-Kistler H."/>
            <person name="Broz K."/>
            <person name="Gale L.R."/>
            <person name="Jonkers W."/>
            <person name="O'Donnell K."/>
            <person name="Ploetz R."/>
            <person name="Steinberg C."/>
            <person name="Schwartz D.C."/>
            <person name="VanEtten H."/>
            <person name="Zhou S."/>
            <person name="Young S.K."/>
            <person name="Zeng Q."/>
            <person name="Gargeya S."/>
            <person name="Fitzgerald M."/>
            <person name="Abouelleil A."/>
            <person name="Alvarado L."/>
            <person name="Chapman S.B."/>
            <person name="Gainer-Dewar J."/>
            <person name="Goldberg J."/>
            <person name="Griggs A."/>
            <person name="Gujja S."/>
            <person name="Hansen M."/>
            <person name="Howarth C."/>
            <person name="Imamovic A."/>
            <person name="Ireland A."/>
            <person name="Larimer J."/>
            <person name="McCowan C."/>
            <person name="Murphy C."/>
            <person name="Pearson M."/>
            <person name="Poon T.W."/>
            <person name="Priest M."/>
            <person name="Roberts A."/>
            <person name="Saif S."/>
            <person name="Shea T."/>
            <person name="Sykes S."/>
            <person name="Wortman J."/>
            <person name="Nusbaum C."/>
            <person name="Birren B."/>
        </authorList>
    </citation>
    <scope>NUCLEOTIDE SEQUENCE</scope>
    <source>
        <strain evidence="3">26406</strain>
    </source>
</reference>
<evidence type="ECO:0000313" key="3">
    <source>
        <dbReference type="EMBL" id="EXK23272.1"/>
    </source>
</evidence>
<dbReference type="Proteomes" id="UP000030703">
    <property type="component" value="Unassembled WGS sequence"/>
</dbReference>